<evidence type="ECO:0000313" key="3">
    <source>
        <dbReference type="Proteomes" id="UP000184225"/>
    </source>
</evidence>
<name>A0A1M6CZI2_9FLAO</name>
<feature type="transmembrane region" description="Helical" evidence="1">
    <location>
        <begin position="93"/>
        <end position="116"/>
    </location>
</feature>
<evidence type="ECO:0000256" key="1">
    <source>
        <dbReference type="SAM" id="Phobius"/>
    </source>
</evidence>
<proteinExistence type="predicted"/>
<keyword evidence="3" id="KW-1185">Reference proteome</keyword>
<dbReference type="OrthoDB" id="1345503at2"/>
<dbReference type="EMBL" id="FQYY01000003">
    <property type="protein sequence ID" value="SHI66432.1"/>
    <property type="molecule type" value="Genomic_DNA"/>
</dbReference>
<keyword evidence="1" id="KW-1133">Transmembrane helix</keyword>
<reference evidence="2 3" key="1">
    <citation type="submission" date="2016-11" db="EMBL/GenBank/DDBJ databases">
        <authorList>
            <person name="Jaros S."/>
            <person name="Januszkiewicz K."/>
            <person name="Wedrychowicz H."/>
        </authorList>
    </citation>
    <scope>NUCLEOTIDE SEQUENCE [LARGE SCALE GENOMIC DNA]</scope>
    <source>
        <strain evidence="2 3">DSM 21425</strain>
    </source>
</reference>
<feature type="transmembrane region" description="Helical" evidence="1">
    <location>
        <begin position="122"/>
        <end position="142"/>
    </location>
</feature>
<accession>A0A1M6CZI2</accession>
<protein>
    <submittedName>
        <fullName evidence="2">Uncharacterized protein</fullName>
    </submittedName>
</protein>
<keyword evidence="1" id="KW-0472">Membrane</keyword>
<sequence length="211" mass="25057">MKQQLTKEEIQFIDTYLKKSGVEFIDVRIEMIDHVASEIENRLEENSTSSFYDEFKLYMIQHKKSLLKNINKYRFTLCSKILKQFIKNLFENTVLICFTLLIIKGLVLNSIIAISIEDLKLYFIFILGSSIFLSTLFPLIWFRNQQISVMKLAAVVCYFINYVLFRLIATLVDTNFIYYSIFILLISWVNISFVYTQVEYVKLYKNKFQLS</sequence>
<dbReference type="RefSeq" id="WP_073149195.1">
    <property type="nucleotide sequence ID" value="NZ_FQYY01000003.1"/>
</dbReference>
<dbReference type="AlphaFoldDB" id="A0A1M6CZI2"/>
<dbReference type="STRING" id="579105.SAMN04488096_103234"/>
<dbReference type="Proteomes" id="UP000184225">
    <property type="component" value="Unassembled WGS sequence"/>
</dbReference>
<organism evidence="2 3">
    <name type="scientific">Mesonia phycicola</name>
    <dbReference type="NCBI Taxonomy" id="579105"/>
    <lineage>
        <taxon>Bacteria</taxon>
        <taxon>Pseudomonadati</taxon>
        <taxon>Bacteroidota</taxon>
        <taxon>Flavobacteriia</taxon>
        <taxon>Flavobacteriales</taxon>
        <taxon>Flavobacteriaceae</taxon>
        <taxon>Mesonia</taxon>
    </lineage>
</organism>
<feature type="transmembrane region" description="Helical" evidence="1">
    <location>
        <begin position="176"/>
        <end position="195"/>
    </location>
</feature>
<evidence type="ECO:0000313" key="2">
    <source>
        <dbReference type="EMBL" id="SHI66432.1"/>
    </source>
</evidence>
<gene>
    <name evidence="2" type="ORF">SAMN04488096_103234</name>
</gene>
<feature type="transmembrane region" description="Helical" evidence="1">
    <location>
        <begin position="149"/>
        <end position="170"/>
    </location>
</feature>
<keyword evidence="1" id="KW-0812">Transmembrane</keyword>